<feature type="compositionally biased region" description="Polar residues" evidence="5">
    <location>
        <begin position="250"/>
        <end position="265"/>
    </location>
</feature>
<feature type="region of interest" description="Disordered" evidence="5">
    <location>
        <begin position="586"/>
        <end position="606"/>
    </location>
</feature>
<evidence type="ECO:0000313" key="8">
    <source>
        <dbReference type="Proteomes" id="UP001642501"/>
    </source>
</evidence>
<reference evidence="7 8" key="1">
    <citation type="submission" date="2024-01" db="EMBL/GenBank/DDBJ databases">
        <authorList>
            <person name="Allen C."/>
            <person name="Tagirdzhanova G."/>
        </authorList>
    </citation>
    <scope>NUCLEOTIDE SEQUENCE [LARGE SCALE GENOMIC DNA]</scope>
    <source>
        <strain evidence="7 8">CBS 573.63</strain>
    </source>
</reference>
<evidence type="ECO:0000256" key="2">
    <source>
        <dbReference type="ARBA" id="ARBA00023125"/>
    </source>
</evidence>
<dbReference type="InterPro" id="IPR050675">
    <property type="entry name" value="OAF3"/>
</dbReference>
<organism evidence="7 8">
    <name type="scientific">Sporothrix epigloea</name>
    <dbReference type="NCBI Taxonomy" id="1892477"/>
    <lineage>
        <taxon>Eukaryota</taxon>
        <taxon>Fungi</taxon>
        <taxon>Dikarya</taxon>
        <taxon>Ascomycota</taxon>
        <taxon>Pezizomycotina</taxon>
        <taxon>Sordariomycetes</taxon>
        <taxon>Sordariomycetidae</taxon>
        <taxon>Ophiostomatales</taxon>
        <taxon>Ophiostomataceae</taxon>
        <taxon>Sporothrix</taxon>
    </lineage>
</organism>
<keyword evidence="8" id="KW-1185">Reference proteome</keyword>
<comment type="caution">
    <text evidence="7">The sequence shown here is derived from an EMBL/GenBank/DDBJ whole genome shotgun (WGS) entry which is preliminary data.</text>
</comment>
<dbReference type="Pfam" id="PF00172">
    <property type="entry name" value="Zn_clus"/>
    <property type="match status" value="1"/>
</dbReference>
<keyword evidence="1" id="KW-0805">Transcription regulation</keyword>
<keyword evidence="4" id="KW-0539">Nucleus</keyword>
<feature type="compositionally biased region" description="Low complexity" evidence="5">
    <location>
        <begin position="71"/>
        <end position="81"/>
    </location>
</feature>
<evidence type="ECO:0000256" key="4">
    <source>
        <dbReference type="ARBA" id="ARBA00023242"/>
    </source>
</evidence>
<feature type="compositionally biased region" description="Polar residues" evidence="5">
    <location>
        <begin position="297"/>
        <end position="309"/>
    </location>
</feature>
<feature type="domain" description="Zn(2)-C6 fungal-type" evidence="6">
    <location>
        <begin position="20"/>
        <end position="50"/>
    </location>
</feature>
<feature type="compositionally biased region" description="Polar residues" evidence="5">
    <location>
        <begin position="514"/>
        <end position="523"/>
    </location>
</feature>
<dbReference type="PANTHER" id="PTHR31069">
    <property type="entry name" value="OLEATE-ACTIVATED TRANSCRIPTION FACTOR 1-RELATED"/>
    <property type="match status" value="1"/>
</dbReference>
<feature type="compositionally biased region" description="Low complexity" evidence="5">
    <location>
        <begin position="220"/>
        <end position="233"/>
    </location>
</feature>
<dbReference type="Proteomes" id="UP001642501">
    <property type="component" value="Unassembled WGS sequence"/>
</dbReference>
<keyword evidence="3" id="KW-0804">Transcription</keyword>
<feature type="region of interest" description="Disordered" evidence="5">
    <location>
        <begin position="501"/>
        <end position="547"/>
    </location>
</feature>
<evidence type="ECO:0000256" key="3">
    <source>
        <dbReference type="ARBA" id="ARBA00023163"/>
    </source>
</evidence>
<feature type="compositionally biased region" description="Polar residues" evidence="5">
    <location>
        <begin position="165"/>
        <end position="178"/>
    </location>
</feature>
<dbReference type="PANTHER" id="PTHR31069:SF32">
    <property type="entry name" value="ARGININE METABOLISM REGULATION PROTEIN II"/>
    <property type="match status" value="1"/>
</dbReference>
<dbReference type="CDD" id="cd00067">
    <property type="entry name" value="GAL4"/>
    <property type="match status" value="1"/>
</dbReference>
<protein>
    <recommendedName>
        <fullName evidence="6">Zn(2)-C6 fungal-type domain-containing protein</fullName>
    </recommendedName>
</protein>
<feature type="region of interest" description="Disordered" evidence="5">
    <location>
        <begin position="1"/>
        <end position="20"/>
    </location>
</feature>
<accession>A0ABP0DWS7</accession>
<evidence type="ECO:0000313" key="7">
    <source>
        <dbReference type="EMBL" id="CAK7272674.1"/>
    </source>
</evidence>
<name>A0ABP0DWS7_9PEZI</name>
<evidence type="ECO:0000256" key="1">
    <source>
        <dbReference type="ARBA" id="ARBA00023015"/>
    </source>
</evidence>
<proteinExistence type="predicted"/>
<feature type="region of interest" description="Disordered" evidence="5">
    <location>
        <begin position="56"/>
        <end position="81"/>
    </location>
</feature>
<dbReference type="SUPFAM" id="SSF57701">
    <property type="entry name" value="Zn2/Cys6 DNA-binding domain"/>
    <property type="match status" value="1"/>
</dbReference>
<dbReference type="InterPro" id="IPR001138">
    <property type="entry name" value="Zn2Cys6_DnaBD"/>
</dbReference>
<keyword evidence="2" id="KW-0238">DNA-binding</keyword>
<evidence type="ECO:0000259" key="6">
    <source>
        <dbReference type="PROSITE" id="PS50048"/>
    </source>
</evidence>
<sequence>MSGVLEEPSAGVSETKKRRACDECRTRKLACSKEIDGCSRCTREGIPCIYSAQKLMGRPRKRARNDEEAESSAAPAAVPAAAGKKALFSELPDRSIDLSALSEPVPSPSLTFFDFLGMGDNSGFDIVPPHQQYQQQPQRKQNVIHPNGRLPTTVPMTGVPELRPSATTNQPHSATATNRQDKFFSRSLFSINFGDIDFDPNVTDVDVNGVPTPSGRKKNSSSSQAASPSGESGMPSLLDGSRNRRRNSQEARSSQMPVTPGNSSYDRQRRRPTVDNLPPSPKITQDSEAPEDTTTTEVDQQQPHGSSPGSAPEGRYTLLGGIPTSSPIDSYTKSAAAWLLTASNRVCSCEVRLYLALDSLQHLPTEVTPALAVARAAAHTAHDTILCRNCSPPETIDLRKRPPPQLYQNLMILGSLMPMMAQTYRRIVTMVDKEAARASLKKVSLPFSLNEYGGVWGSMARWDSMCGQAPSMNTRMVEPPLWRLGIRAMLKMDVYGIHPSGDDAGGESEVATPAVNSAESNAPASRGSKDDEGASNSENKATAPPKPGLYLTPIHFGLKDIANLMEERAKMQQLCVDVANDASLAQADEDGDGSHQTPPSAEKQKCQRVIELAKQEIDRLVIV</sequence>
<dbReference type="SMART" id="SM00066">
    <property type="entry name" value="GAL4"/>
    <property type="match status" value="1"/>
</dbReference>
<dbReference type="Gene3D" id="4.10.240.10">
    <property type="entry name" value="Zn(2)-C6 fungal-type DNA-binding domain"/>
    <property type="match status" value="1"/>
</dbReference>
<dbReference type="PROSITE" id="PS50048">
    <property type="entry name" value="ZN2_CY6_FUNGAL_2"/>
    <property type="match status" value="1"/>
</dbReference>
<gene>
    <name evidence="7" type="ORF">SEPCBS57363_005251</name>
</gene>
<evidence type="ECO:0000256" key="5">
    <source>
        <dbReference type="SAM" id="MobiDB-lite"/>
    </source>
</evidence>
<feature type="region of interest" description="Disordered" evidence="5">
    <location>
        <begin position="157"/>
        <end position="179"/>
    </location>
</feature>
<dbReference type="InterPro" id="IPR036864">
    <property type="entry name" value="Zn2-C6_fun-type_DNA-bd_sf"/>
</dbReference>
<feature type="region of interest" description="Disordered" evidence="5">
    <location>
        <begin position="207"/>
        <end position="321"/>
    </location>
</feature>
<dbReference type="PROSITE" id="PS00463">
    <property type="entry name" value="ZN2_CY6_FUNGAL_1"/>
    <property type="match status" value="1"/>
</dbReference>
<dbReference type="EMBL" id="CAWUOM010000112">
    <property type="protein sequence ID" value="CAK7272674.1"/>
    <property type="molecule type" value="Genomic_DNA"/>
</dbReference>